<accession>A0A813EIY6</accession>
<dbReference type="AlphaFoldDB" id="A0A813EIY6"/>
<comment type="caution">
    <text evidence="2">The sequence shown here is derived from an EMBL/GenBank/DDBJ whole genome shotgun (WGS) entry which is preliminary data.</text>
</comment>
<sequence length="123" mass="13630">ALGSIEDSAQAKRKVQRDGSPKALELRRPDGMLRRCSRTEKHRELALLCSEHSPATLKVCNFSARPFCSQETAAAAQLLPLDSWSWATTCWRPGQRMARALGAEGRRRETASLCLNTFARSAT</sequence>
<proteinExistence type="predicted"/>
<feature type="region of interest" description="Disordered" evidence="1">
    <location>
        <begin position="1"/>
        <end position="26"/>
    </location>
</feature>
<evidence type="ECO:0000256" key="1">
    <source>
        <dbReference type="SAM" id="MobiDB-lite"/>
    </source>
</evidence>
<feature type="compositionally biased region" description="Basic and acidic residues" evidence="1">
    <location>
        <begin position="16"/>
        <end position="26"/>
    </location>
</feature>
<organism evidence="2 3">
    <name type="scientific">Polarella glacialis</name>
    <name type="common">Dinoflagellate</name>
    <dbReference type="NCBI Taxonomy" id="89957"/>
    <lineage>
        <taxon>Eukaryota</taxon>
        <taxon>Sar</taxon>
        <taxon>Alveolata</taxon>
        <taxon>Dinophyceae</taxon>
        <taxon>Suessiales</taxon>
        <taxon>Suessiaceae</taxon>
        <taxon>Polarella</taxon>
    </lineage>
</organism>
<feature type="non-terminal residue" evidence="2">
    <location>
        <position position="123"/>
    </location>
</feature>
<reference evidence="2" key="1">
    <citation type="submission" date="2021-02" db="EMBL/GenBank/DDBJ databases">
        <authorList>
            <person name="Dougan E. K."/>
            <person name="Rhodes N."/>
            <person name="Thang M."/>
            <person name="Chan C."/>
        </authorList>
    </citation>
    <scope>NUCLEOTIDE SEQUENCE</scope>
</reference>
<dbReference type="Proteomes" id="UP000654075">
    <property type="component" value="Unassembled WGS sequence"/>
</dbReference>
<evidence type="ECO:0000313" key="2">
    <source>
        <dbReference type="EMBL" id="CAE8599359.1"/>
    </source>
</evidence>
<protein>
    <submittedName>
        <fullName evidence="2">Uncharacterized protein</fullName>
    </submittedName>
</protein>
<gene>
    <name evidence="2" type="ORF">PGLA1383_LOCUS17709</name>
</gene>
<dbReference type="EMBL" id="CAJNNV010011035">
    <property type="protein sequence ID" value="CAE8599359.1"/>
    <property type="molecule type" value="Genomic_DNA"/>
</dbReference>
<name>A0A813EIY6_POLGL</name>
<evidence type="ECO:0000313" key="3">
    <source>
        <dbReference type="Proteomes" id="UP000654075"/>
    </source>
</evidence>
<keyword evidence="3" id="KW-1185">Reference proteome</keyword>